<organism evidence="1 2">
    <name type="scientific">Lentibacillus amyloliquefaciens</name>
    <dbReference type="NCBI Taxonomy" id="1472767"/>
    <lineage>
        <taxon>Bacteria</taxon>
        <taxon>Bacillati</taxon>
        <taxon>Bacillota</taxon>
        <taxon>Bacilli</taxon>
        <taxon>Bacillales</taxon>
        <taxon>Bacillaceae</taxon>
        <taxon>Lentibacillus</taxon>
    </lineage>
</organism>
<dbReference type="KEGG" id="lao:AOX59_05480"/>
<sequence>MNTIKKMILYTFLILFLLSIHRDLTVGTFLNSTPDQQNKLHIMEQEKMEVLKVQVGQGETVLSIVEEINEPHSSNLDIPQILADFKSLNHGVKPTDIKKEEYYYFPLYKNQ</sequence>
<proteinExistence type="predicted"/>
<dbReference type="STRING" id="1472767.AOX59_05480"/>
<evidence type="ECO:0008006" key="3">
    <source>
        <dbReference type="Google" id="ProtNLM"/>
    </source>
</evidence>
<evidence type="ECO:0000313" key="1">
    <source>
        <dbReference type="EMBL" id="ALX48101.1"/>
    </source>
</evidence>
<dbReference type="RefSeq" id="WP_068442956.1">
    <property type="nucleotide sequence ID" value="NZ_CP013862.1"/>
</dbReference>
<evidence type="ECO:0000313" key="2">
    <source>
        <dbReference type="Proteomes" id="UP000050331"/>
    </source>
</evidence>
<dbReference type="EMBL" id="CP013862">
    <property type="protein sequence ID" value="ALX48101.1"/>
    <property type="molecule type" value="Genomic_DNA"/>
</dbReference>
<gene>
    <name evidence="1" type="ORF">AOX59_05480</name>
</gene>
<protein>
    <recommendedName>
        <fullName evidence="3">LysM domain-containing protein</fullName>
    </recommendedName>
</protein>
<reference evidence="1 2" key="1">
    <citation type="submission" date="2016-01" db="EMBL/GenBank/DDBJ databases">
        <title>Complete genome sequence of strain Lentibacillus amyloliquefaciens LAM0015T isolated from saline sediment.</title>
        <authorList>
            <person name="Wang J.-L."/>
            <person name="He M.-X."/>
        </authorList>
    </citation>
    <scope>NUCLEOTIDE SEQUENCE [LARGE SCALE GENOMIC DNA]</scope>
    <source>
        <strain evidence="1 2">LAM0015</strain>
    </source>
</reference>
<accession>A0A0U4FQH7</accession>
<name>A0A0U4FQH7_9BACI</name>
<dbReference type="OrthoDB" id="2691912at2"/>
<dbReference type="AlphaFoldDB" id="A0A0U4FQH7"/>
<keyword evidence="2" id="KW-1185">Reference proteome</keyword>
<dbReference type="Proteomes" id="UP000050331">
    <property type="component" value="Chromosome"/>
</dbReference>